<keyword evidence="1" id="KW-0472">Membrane</keyword>
<proteinExistence type="predicted"/>
<feature type="transmembrane region" description="Helical" evidence="1">
    <location>
        <begin position="123"/>
        <end position="142"/>
    </location>
</feature>
<keyword evidence="4" id="KW-0482">Metalloprotease</keyword>
<feature type="transmembrane region" description="Helical" evidence="1">
    <location>
        <begin position="81"/>
        <end position="103"/>
    </location>
</feature>
<sequence length="248" mass="27982">MSRLWFSILTLIVYACALFGVQGLYSAGVYDGLQGKSLMLATSYAQVGLMIVAAVLVLWMNARVKNPTYLDQAPDKIKRRYIIPWAIVGLIIVLIYQVVASLINQFVFKVDQPSPNTTGIMRMIQDAPIFIILVTIAGPLLEEFVFRKVIFGNIYEKLRGNKTIRFIIAATVSSALFATAHNDPSFIIIYFGMGFILSGFYVYTKRIAVPICIHILMNSYVVIIQLLFADKIKDMQESMQTIIHFFLM</sequence>
<reference evidence="3 6" key="2">
    <citation type="submission" date="2021-01" db="EMBL/GenBank/DDBJ databases">
        <title>FDA dAtabase for Regulatory Grade micrObial Sequences (FDA-ARGOS): Supporting development and validation of Infectious Disease Dx tests.</title>
        <authorList>
            <person name="Sproer C."/>
            <person name="Gronow S."/>
            <person name="Severitt S."/>
            <person name="Schroder I."/>
            <person name="Tallon L."/>
            <person name="Sadzewicz L."/>
            <person name="Zhao X."/>
            <person name="Boylan J."/>
            <person name="Ott S."/>
            <person name="Bowen H."/>
            <person name="Vavikolanu K."/>
            <person name="Mehta A."/>
            <person name="Aluvathingal J."/>
            <person name="Nadendla S."/>
            <person name="Lowell S."/>
            <person name="Myers T."/>
            <person name="Yan Y."/>
            <person name="Sichtig H."/>
        </authorList>
    </citation>
    <scope>NUCLEOTIDE SEQUENCE [LARGE SCALE GENOMIC DNA]</scope>
    <source>
        <strain evidence="3 6">FDAARGOS_1148</strain>
    </source>
</reference>
<feature type="transmembrane region" description="Helical" evidence="1">
    <location>
        <begin position="186"/>
        <end position="204"/>
    </location>
</feature>
<gene>
    <name evidence="4" type="ORF">EIG99_09395</name>
    <name evidence="3" type="ORF">I6J05_05975</name>
</gene>
<reference evidence="4 5" key="1">
    <citation type="submission" date="2018-11" db="EMBL/GenBank/DDBJ databases">
        <title>Genomic profiling of Staphylococcus species from a Poultry farm system in KwaZulu-Natal, South Africa.</title>
        <authorList>
            <person name="Amoako D.G."/>
            <person name="Somboro A.M."/>
            <person name="Abia A.L.K."/>
            <person name="Bester L.A."/>
            <person name="Essack S.Y."/>
        </authorList>
    </citation>
    <scope>NUCLEOTIDE SEQUENCE [LARGE SCALE GENOMIC DNA]</scope>
    <source>
        <strain evidence="4 5">SA11</strain>
    </source>
</reference>
<evidence type="ECO:0000313" key="6">
    <source>
        <dbReference type="Proteomes" id="UP000595942"/>
    </source>
</evidence>
<protein>
    <submittedName>
        <fullName evidence="4">CPBP family intramembrane metalloprotease</fullName>
    </submittedName>
</protein>
<accession>A0A143PG19</accession>
<dbReference type="EMBL" id="CP068073">
    <property type="protein sequence ID" value="QQS83834.1"/>
    <property type="molecule type" value="Genomic_DNA"/>
</dbReference>
<feature type="transmembrane region" description="Helical" evidence="1">
    <location>
        <begin position="163"/>
        <end position="180"/>
    </location>
</feature>
<feature type="transmembrane region" description="Helical" evidence="1">
    <location>
        <begin position="211"/>
        <end position="229"/>
    </location>
</feature>
<dbReference type="GO" id="GO:0004175">
    <property type="term" value="F:endopeptidase activity"/>
    <property type="evidence" value="ECO:0007669"/>
    <property type="project" value="UniProtKB-ARBA"/>
</dbReference>
<dbReference type="OrthoDB" id="2194912at2"/>
<evidence type="ECO:0000313" key="5">
    <source>
        <dbReference type="Proteomes" id="UP000293854"/>
    </source>
</evidence>
<dbReference type="InterPro" id="IPR003675">
    <property type="entry name" value="Rce1/LyrA-like_dom"/>
</dbReference>
<keyword evidence="1" id="KW-1133">Transmembrane helix</keyword>
<dbReference type="GO" id="GO:0080120">
    <property type="term" value="P:CAAX-box protein maturation"/>
    <property type="evidence" value="ECO:0007669"/>
    <property type="project" value="UniProtKB-ARBA"/>
</dbReference>
<feature type="transmembrane region" description="Helical" evidence="1">
    <location>
        <begin position="39"/>
        <end position="60"/>
    </location>
</feature>
<dbReference type="AlphaFoldDB" id="A0A143PG19"/>
<evidence type="ECO:0000313" key="3">
    <source>
        <dbReference type="EMBL" id="QQS83834.1"/>
    </source>
</evidence>
<dbReference type="PANTHER" id="PTHR36435:SF6">
    <property type="entry name" value="ABORTIVE INFECTION PROTEIN"/>
    <property type="match status" value="1"/>
</dbReference>
<dbReference type="RefSeq" id="WP_047132802.1">
    <property type="nucleotide sequence ID" value="NZ_CP015114.1"/>
</dbReference>
<dbReference type="GeneID" id="93726178"/>
<keyword evidence="4" id="KW-0645">Protease</keyword>
<dbReference type="Proteomes" id="UP000293854">
    <property type="component" value="Unassembled WGS sequence"/>
</dbReference>
<feature type="domain" description="CAAX prenyl protease 2/Lysostaphin resistance protein A-like" evidence="2">
    <location>
        <begin position="128"/>
        <end position="219"/>
    </location>
</feature>
<evidence type="ECO:0000259" key="2">
    <source>
        <dbReference type="Pfam" id="PF02517"/>
    </source>
</evidence>
<evidence type="ECO:0000313" key="4">
    <source>
        <dbReference type="EMBL" id="RZI01228.1"/>
    </source>
</evidence>
<keyword evidence="1" id="KW-0812">Transmembrane</keyword>
<keyword evidence="6" id="KW-1185">Reference proteome</keyword>
<keyword evidence="4" id="KW-0378">Hydrolase</keyword>
<dbReference type="NCBIfam" id="NF046050">
    <property type="entry name" value="CPBP_fam_MroQ"/>
    <property type="match status" value="1"/>
</dbReference>
<dbReference type="InterPro" id="IPR052710">
    <property type="entry name" value="CAAX_protease"/>
</dbReference>
<dbReference type="GO" id="GO:0008237">
    <property type="term" value="F:metallopeptidase activity"/>
    <property type="evidence" value="ECO:0007669"/>
    <property type="project" value="UniProtKB-KW"/>
</dbReference>
<name>A0A143PG19_9STAP</name>
<dbReference type="GO" id="GO:0006508">
    <property type="term" value="P:proteolysis"/>
    <property type="evidence" value="ECO:0007669"/>
    <property type="project" value="UniProtKB-KW"/>
</dbReference>
<dbReference type="KEGG" id="scv:A4G25_12485"/>
<evidence type="ECO:0000256" key="1">
    <source>
        <dbReference type="SAM" id="Phobius"/>
    </source>
</evidence>
<dbReference type="PANTHER" id="PTHR36435">
    <property type="entry name" value="SLR1288 PROTEIN"/>
    <property type="match status" value="1"/>
</dbReference>
<dbReference type="Proteomes" id="UP000595942">
    <property type="component" value="Chromosome"/>
</dbReference>
<dbReference type="Pfam" id="PF02517">
    <property type="entry name" value="Rce1-like"/>
    <property type="match status" value="1"/>
</dbReference>
<dbReference type="PROSITE" id="PS51257">
    <property type="entry name" value="PROKAR_LIPOPROTEIN"/>
    <property type="match status" value="1"/>
</dbReference>
<organism evidence="4 5">
    <name type="scientific">Staphylococcus condimenti</name>
    <dbReference type="NCBI Taxonomy" id="70255"/>
    <lineage>
        <taxon>Bacteria</taxon>
        <taxon>Bacillati</taxon>
        <taxon>Bacillota</taxon>
        <taxon>Bacilli</taxon>
        <taxon>Bacillales</taxon>
        <taxon>Staphylococcaceae</taxon>
        <taxon>Staphylococcus</taxon>
    </lineage>
</organism>
<dbReference type="EMBL" id="RQTE01000181">
    <property type="protein sequence ID" value="RZI01228.1"/>
    <property type="molecule type" value="Genomic_DNA"/>
</dbReference>